<reference evidence="2" key="1">
    <citation type="submission" date="2023-08" db="EMBL/GenBank/DDBJ databases">
        <title>A de novo genome assembly of Solanum verrucosum Schlechtendal, a Mexican diploid species geographically isolated from the other diploid A-genome species in potato relatives.</title>
        <authorList>
            <person name="Hosaka K."/>
        </authorList>
    </citation>
    <scope>NUCLEOTIDE SEQUENCE</scope>
    <source>
        <tissue evidence="2">Young leaves</tissue>
    </source>
</reference>
<keyword evidence="3" id="KW-1185">Reference proteome</keyword>
<dbReference type="Pfam" id="PF00078">
    <property type="entry name" value="RVT_1"/>
    <property type="match status" value="1"/>
</dbReference>
<gene>
    <name evidence="2" type="ORF">MTR67_030409</name>
</gene>
<feature type="domain" description="Reverse transcriptase" evidence="1">
    <location>
        <begin position="119"/>
        <end position="237"/>
    </location>
</feature>
<protein>
    <recommendedName>
        <fullName evidence="1">Reverse transcriptase domain-containing protein</fullName>
    </recommendedName>
</protein>
<proteinExistence type="predicted"/>
<evidence type="ECO:0000259" key="1">
    <source>
        <dbReference type="Pfam" id="PF00078"/>
    </source>
</evidence>
<dbReference type="Proteomes" id="UP001234989">
    <property type="component" value="Chromosome 7"/>
</dbReference>
<accession>A0AAF0RE05</accession>
<dbReference type="PANTHER" id="PTHR19446">
    <property type="entry name" value="REVERSE TRANSCRIPTASES"/>
    <property type="match status" value="1"/>
</dbReference>
<evidence type="ECO:0000313" key="3">
    <source>
        <dbReference type="Proteomes" id="UP001234989"/>
    </source>
</evidence>
<sequence>MINGEQSNDPVAIKDAIVAFYQNLYKEDECWRRNLNILDVQGITLEEQEWLERAFEEEEVLEGIKMCAAGKAPGTEGYTMAFFQAFWDTIKGDLMQTFHRFHSMQKFEKSFNVTFVALIPKKVGVNDLRDFRPICLVLEVYKIRAKQLSERLKKVMSRLINNHQMAFVKGRQIMDAALIASELIDTRIRDDVPGVMCKLDIEKAYGYLNWNYLINTLRQMGFGVRWLKWIEFCIKTTMFSILINGKPAGNGISVLKRQASSTKKALVDFWQLAFSYQVNPLAAVQPLPPATRGSR</sequence>
<dbReference type="EMBL" id="CP133618">
    <property type="protein sequence ID" value="WMV37024.1"/>
    <property type="molecule type" value="Genomic_DNA"/>
</dbReference>
<evidence type="ECO:0000313" key="2">
    <source>
        <dbReference type="EMBL" id="WMV37024.1"/>
    </source>
</evidence>
<dbReference type="InterPro" id="IPR000477">
    <property type="entry name" value="RT_dom"/>
</dbReference>
<name>A0AAF0RE05_SOLVR</name>
<dbReference type="AlphaFoldDB" id="A0AAF0RE05"/>
<organism evidence="2 3">
    <name type="scientific">Solanum verrucosum</name>
    <dbReference type="NCBI Taxonomy" id="315347"/>
    <lineage>
        <taxon>Eukaryota</taxon>
        <taxon>Viridiplantae</taxon>
        <taxon>Streptophyta</taxon>
        <taxon>Embryophyta</taxon>
        <taxon>Tracheophyta</taxon>
        <taxon>Spermatophyta</taxon>
        <taxon>Magnoliopsida</taxon>
        <taxon>eudicotyledons</taxon>
        <taxon>Gunneridae</taxon>
        <taxon>Pentapetalae</taxon>
        <taxon>asterids</taxon>
        <taxon>lamiids</taxon>
        <taxon>Solanales</taxon>
        <taxon>Solanaceae</taxon>
        <taxon>Solanoideae</taxon>
        <taxon>Solaneae</taxon>
        <taxon>Solanum</taxon>
    </lineage>
</organism>